<dbReference type="InterPro" id="IPR052073">
    <property type="entry name" value="Amide_Lactam_Regulators"/>
</dbReference>
<evidence type="ECO:0000259" key="7">
    <source>
        <dbReference type="SMART" id="SM00906"/>
    </source>
</evidence>
<dbReference type="Proteomes" id="UP000272025">
    <property type="component" value="Unassembled WGS sequence"/>
</dbReference>
<keyword evidence="1" id="KW-0862">Zinc</keyword>
<dbReference type="CDD" id="cd12148">
    <property type="entry name" value="fungal_TF_MHR"/>
    <property type="match status" value="1"/>
</dbReference>
<dbReference type="AlphaFoldDB" id="A0A3N2Q6M2"/>
<dbReference type="EMBL" id="ML119051">
    <property type="protein sequence ID" value="ROT42356.1"/>
    <property type="molecule type" value="Genomic_DNA"/>
</dbReference>
<dbReference type="GeneID" id="39583170"/>
<evidence type="ECO:0000313" key="8">
    <source>
        <dbReference type="EMBL" id="ROT42356.1"/>
    </source>
</evidence>
<dbReference type="SMART" id="SM00906">
    <property type="entry name" value="Fungal_trans"/>
    <property type="match status" value="1"/>
</dbReference>
<keyword evidence="4" id="KW-0804">Transcription</keyword>
<keyword evidence="2" id="KW-0805">Transcription regulation</keyword>
<accession>A0A3N2Q6M2</accession>
<dbReference type="PANTHER" id="PTHR47171">
    <property type="entry name" value="FARA-RELATED"/>
    <property type="match status" value="1"/>
</dbReference>
<name>A0A3N2Q6M2_SODAK</name>
<dbReference type="CDD" id="cd00067">
    <property type="entry name" value="GAL4"/>
    <property type="match status" value="1"/>
</dbReference>
<evidence type="ECO:0000256" key="5">
    <source>
        <dbReference type="ARBA" id="ARBA00023242"/>
    </source>
</evidence>
<reference evidence="8 9" key="1">
    <citation type="journal article" date="2018" name="Mol. Ecol.">
        <title>The obligate alkalophilic soda-lake fungus Sodiomyces alkalinus has shifted to a protein diet.</title>
        <authorList>
            <person name="Grum-Grzhimaylo A.A."/>
            <person name="Falkoski D.L."/>
            <person name="van den Heuvel J."/>
            <person name="Valero-Jimenez C.A."/>
            <person name="Min B."/>
            <person name="Choi I.G."/>
            <person name="Lipzen A."/>
            <person name="Daum C.G."/>
            <person name="Aanen D.K."/>
            <person name="Tsang A."/>
            <person name="Henrissat B."/>
            <person name="Bilanenko E.N."/>
            <person name="de Vries R.P."/>
            <person name="van Kan J.A.L."/>
            <person name="Grigoriev I.V."/>
            <person name="Debets A.J.M."/>
        </authorList>
    </citation>
    <scope>NUCLEOTIDE SEQUENCE [LARGE SCALE GENOMIC DNA]</scope>
    <source>
        <strain evidence="8 9">F11</strain>
    </source>
</reference>
<dbReference type="RefSeq" id="XP_028470162.1">
    <property type="nucleotide sequence ID" value="XM_028614692.1"/>
</dbReference>
<evidence type="ECO:0000256" key="3">
    <source>
        <dbReference type="ARBA" id="ARBA00023125"/>
    </source>
</evidence>
<dbReference type="InterPro" id="IPR007219">
    <property type="entry name" value="XnlR_reg_dom"/>
</dbReference>
<evidence type="ECO:0000256" key="2">
    <source>
        <dbReference type="ARBA" id="ARBA00023015"/>
    </source>
</evidence>
<feature type="region of interest" description="Disordered" evidence="6">
    <location>
        <begin position="192"/>
        <end position="242"/>
    </location>
</feature>
<protein>
    <recommendedName>
        <fullName evidence="7">Xylanolytic transcriptional activator regulatory domain-containing protein</fullName>
    </recommendedName>
</protein>
<dbReference type="PANTHER" id="PTHR47171:SF6">
    <property type="entry name" value="SPECIFIC TRANSCRIPTION FACTOR, PUTATIVE (AFU_ORTHOLOGUE AFUA_2G06130)-RELATED"/>
    <property type="match status" value="1"/>
</dbReference>
<feature type="domain" description="Xylanolytic transcriptional activator regulatory" evidence="7">
    <location>
        <begin position="442"/>
        <end position="512"/>
    </location>
</feature>
<feature type="compositionally biased region" description="Polar residues" evidence="6">
    <location>
        <begin position="706"/>
        <end position="718"/>
    </location>
</feature>
<feature type="region of interest" description="Disordered" evidence="6">
    <location>
        <begin position="689"/>
        <end position="734"/>
    </location>
</feature>
<feature type="region of interest" description="Disordered" evidence="6">
    <location>
        <begin position="155"/>
        <end position="175"/>
    </location>
</feature>
<dbReference type="GO" id="GO:0000981">
    <property type="term" value="F:DNA-binding transcription factor activity, RNA polymerase II-specific"/>
    <property type="evidence" value="ECO:0007669"/>
    <property type="project" value="InterPro"/>
</dbReference>
<dbReference type="GO" id="GO:0006351">
    <property type="term" value="P:DNA-templated transcription"/>
    <property type="evidence" value="ECO:0007669"/>
    <property type="project" value="InterPro"/>
</dbReference>
<evidence type="ECO:0000313" key="9">
    <source>
        <dbReference type="Proteomes" id="UP000272025"/>
    </source>
</evidence>
<feature type="compositionally biased region" description="Low complexity" evidence="6">
    <location>
        <begin position="217"/>
        <end position="239"/>
    </location>
</feature>
<evidence type="ECO:0000256" key="4">
    <source>
        <dbReference type="ARBA" id="ARBA00023163"/>
    </source>
</evidence>
<dbReference type="GO" id="GO:0008270">
    <property type="term" value="F:zinc ion binding"/>
    <property type="evidence" value="ECO:0007669"/>
    <property type="project" value="InterPro"/>
</dbReference>
<keyword evidence="9" id="KW-1185">Reference proteome</keyword>
<dbReference type="STRING" id="1314773.A0A3N2Q6M2"/>
<dbReference type="InterPro" id="IPR001138">
    <property type="entry name" value="Zn2Cys6_DnaBD"/>
</dbReference>
<evidence type="ECO:0000256" key="1">
    <source>
        <dbReference type="ARBA" id="ARBA00022833"/>
    </source>
</evidence>
<feature type="region of interest" description="Disordered" evidence="6">
    <location>
        <begin position="263"/>
        <end position="302"/>
    </location>
</feature>
<feature type="compositionally biased region" description="Basic and acidic residues" evidence="6">
    <location>
        <begin position="165"/>
        <end position="175"/>
    </location>
</feature>
<evidence type="ECO:0000256" key="6">
    <source>
        <dbReference type="SAM" id="MobiDB-lite"/>
    </source>
</evidence>
<organism evidence="8 9">
    <name type="scientific">Sodiomyces alkalinus (strain CBS 110278 / VKM F-3762 / F11)</name>
    <name type="common">Alkaliphilic filamentous fungus</name>
    <dbReference type="NCBI Taxonomy" id="1314773"/>
    <lineage>
        <taxon>Eukaryota</taxon>
        <taxon>Fungi</taxon>
        <taxon>Dikarya</taxon>
        <taxon>Ascomycota</taxon>
        <taxon>Pezizomycotina</taxon>
        <taxon>Sordariomycetes</taxon>
        <taxon>Hypocreomycetidae</taxon>
        <taxon>Glomerellales</taxon>
        <taxon>Plectosphaerellaceae</taxon>
        <taxon>Sodiomyces</taxon>
    </lineage>
</organism>
<keyword evidence="5" id="KW-0539">Nucleus</keyword>
<feature type="region of interest" description="Disordered" evidence="6">
    <location>
        <begin position="1"/>
        <end position="23"/>
    </location>
</feature>
<feature type="compositionally biased region" description="Basic and acidic residues" evidence="6">
    <location>
        <begin position="289"/>
        <end position="302"/>
    </location>
</feature>
<proteinExistence type="predicted"/>
<keyword evidence="3" id="KW-0238">DNA-binding</keyword>
<dbReference type="OrthoDB" id="10031947at2759"/>
<sequence length="817" mass="90037">MEVGEDARALGNGDAPSSTNAGENTYKNKSFAVALGLPDGSEHMPFRWIELREGDLRETLTTDLPDQIDSLLLDSEDRRARYMKKDESLLLDFEIPVLMLTFSFSPVWAPLALPALILVHPRLRVGATVVVDNIISSRARYQDLIEYLDHSANGLKRHRPPVQRRTPDTGVHRRGDRPVIIVGGVGTKRKLSNKACETCRKRHKRCSHVRRTPTASTPDAISAHASAASPPSSEAMTSTRSRTADAAHLHFVGDLSPEASFLANRGQDRGAGGHQPPRRGEIGVWVGQRPDDRVDAPSDTRRGADVATVEPNHTGPFPASRALMGLNNFDRLLDIYYAKFDTIFPVLHAEEASLEKHDAMEAAVLRQCICLIAALDPSARGHLRLGQDENGVVLLQMEFRSRVAMALKLALDADFIHDKMVQLQVCILMSFYADKPSSGEFSAQYCAQPVQLTQMMGLHLGWPGDRGTTEKSKRVFWCVWTLDRLNAAANGRPIFIHHQDMDKRVLDAVPEQIPAFQLFIRISRFLDRVISKYRPHAPPESQQLETPSFDDLVCEARAADVTASLLASLELYYHAVVILQGRPQGIASGRAPCSSAQTFCAASIISIASEEYRSSLTFWAVVPYAVSLASSVAYRNFRNSPIPYHRKRAYGLLQASCDMLDDLGKAFRSARMMARLAKDTLQEVERISVNRNRIKPREGAAAPSGRGSTEPQTEKNTVQTCSQPPVTSTSPVSPGPTTMVAIPLTQPPTLVAPVSVAQLEPGIFQGLDFSDVSGIFDEFDPEFQLDRVDALFSANLNPAVPFLPTEWIDDAQFGVQP</sequence>
<dbReference type="GO" id="GO:0003677">
    <property type="term" value="F:DNA binding"/>
    <property type="evidence" value="ECO:0007669"/>
    <property type="project" value="UniProtKB-KW"/>
</dbReference>
<feature type="compositionally biased region" description="Basic residues" evidence="6">
    <location>
        <begin position="200"/>
        <end position="211"/>
    </location>
</feature>
<gene>
    <name evidence="8" type="ORF">SODALDRAFT_374703</name>
</gene>
<dbReference type="Pfam" id="PF04082">
    <property type="entry name" value="Fungal_trans"/>
    <property type="match status" value="1"/>
</dbReference>
<feature type="compositionally biased region" description="Low complexity" evidence="6">
    <location>
        <begin position="719"/>
        <end position="734"/>
    </location>
</feature>